<dbReference type="EMBL" id="HBIH01036593">
    <property type="protein sequence ID" value="CAE0333985.1"/>
    <property type="molecule type" value="Transcribed_RNA"/>
</dbReference>
<feature type="region of interest" description="Disordered" evidence="1">
    <location>
        <begin position="1"/>
        <end position="30"/>
    </location>
</feature>
<reference evidence="2" key="1">
    <citation type="submission" date="2021-01" db="EMBL/GenBank/DDBJ databases">
        <authorList>
            <person name="Corre E."/>
            <person name="Pelletier E."/>
            <person name="Niang G."/>
            <person name="Scheremetjew M."/>
            <person name="Finn R."/>
            <person name="Kale V."/>
            <person name="Holt S."/>
            <person name="Cochrane G."/>
            <person name="Meng A."/>
            <person name="Brown T."/>
            <person name="Cohen L."/>
        </authorList>
    </citation>
    <scope>NUCLEOTIDE SEQUENCE</scope>
    <source>
        <strain evidence="2">S3</strain>
    </source>
</reference>
<evidence type="ECO:0000256" key="1">
    <source>
        <dbReference type="SAM" id="MobiDB-lite"/>
    </source>
</evidence>
<evidence type="ECO:0000313" key="2">
    <source>
        <dbReference type="EMBL" id="CAE0333985.1"/>
    </source>
</evidence>
<sequence>MEGTTYMEDSRVPRPEDSEEEEEKKEEKENSFEIDYAFDEAALPSGASRVVISATGVSEALLRITLDLKEIGSIKVTEKEETKEVLKVAVCQNLLILQLTSDMKSGYCNQIMNKMWALLEAKSSLNLVVGIRSVYKTNYSTFQGSMQLDAGQTLPIKYIQTRAAKAHPELKAFLQKHSAQVSPDNQINFQGGLVASFLMEAEMLGKPAVSFKAIVDEHKVTSESMQAFTGIVNDLLGLSSVNMDEIFLMPKFRPVLKELNAVTHGIFS</sequence>
<gene>
    <name evidence="2" type="ORF">SINC0208_LOCUS14623</name>
</gene>
<proteinExistence type="predicted"/>
<protein>
    <submittedName>
        <fullName evidence="2">Uncharacterized protein</fullName>
    </submittedName>
</protein>
<name>A0A7S3N2N3_9SPIT</name>
<dbReference type="AlphaFoldDB" id="A0A7S3N2N3"/>
<accession>A0A7S3N2N3</accession>
<organism evidence="2">
    <name type="scientific">Strombidium inclinatum</name>
    <dbReference type="NCBI Taxonomy" id="197538"/>
    <lineage>
        <taxon>Eukaryota</taxon>
        <taxon>Sar</taxon>
        <taxon>Alveolata</taxon>
        <taxon>Ciliophora</taxon>
        <taxon>Intramacronucleata</taxon>
        <taxon>Spirotrichea</taxon>
        <taxon>Oligotrichia</taxon>
        <taxon>Strombidiidae</taxon>
        <taxon>Strombidium</taxon>
    </lineage>
</organism>